<organism evidence="2 3">
    <name type="scientific">Dermacoccus abyssi</name>
    <dbReference type="NCBI Taxonomy" id="322596"/>
    <lineage>
        <taxon>Bacteria</taxon>
        <taxon>Bacillati</taxon>
        <taxon>Actinomycetota</taxon>
        <taxon>Actinomycetes</taxon>
        <taxon>Micrococcales</taxon>
        <taxon>Dermacoccaceae</taxon>
        <taxon>Dermacoccus</taxon>
    </lineage>
</organism>
<evidence type="ECO:0000313" key="3">
    <source>
        <dbReference type="Proteomes" id="UP000285376"/>
    </source>
</evidence>
<accession>A0A417Z957</accession>
<reference evidence="2 3" key="1">
    <citation type="submission" date="2018-08" db="EMBL/GenBank/DDBJ databases">
        <title>Whole genome sequence analysis of Dermacoccus abyssi bacteria isolated from Deep Mariana trench Micromonospora spp reveals genes involved in the environmental adaptation and production of secondary metabolites.</title>
        <authorList>
            <person name="Abdel-Mageed W.M."/>
            <person name="Lehri B."/>
            <person name="Nouioui I."/>
            <person name="Goodfellow I."/>
            <person name="Jaspars M."/>
            <person name="Karlyshev A."/>
        </authorList>
    </citation>
    <scope>NUCLEOTIDE SEQUENCE [LARGE SCALE GENOMIC DNA]</scope>
    <source>
        <strain evidence="2 3">MT1.1</strain>
    </source>
</reference>
<evidence type="ECO:0000313" key="2">
    <source>
        <dbReference type="EMBL" id="RHW47178.1"/>
    </source>
</evidence>
<dbReference type="EMBL" id="QWLM01000003">
    <property type="protein sequence ID" value="RHW47178.1"/>
    <property type="molecule type" value="Genomic_DNA"/>
</dbReference>
<proteinExistence type="predicted"/>
<feature type="compositionally biased region" description="Basic and acidic residues" evidence="1">
    <location>
        <begin position="179"/>
        <end position="191"/>
    </location>
</feature>
<dbReference type="Proteomes" id="UP000285376">
    <property type="component" value="Unassembled WGS sequence"/>
</dbReference>
<protein>
    <submittedName>
        <fullName evidence="2">Uncharacterized protein</fullName>
    </submittedName>
</protein>
<feature type="region of interest" description="Disordered" evidence="1">
    <location>
        <begin position="171"/>
        <end position="191"/>
    </location>
</feature>
<evidence type="ECO:0000256" key="1">
    <source>
        <dbReference type="SAM" id="MobiDB-lite"/>
    </source>
</evidence>
<comment type="caution">
    <text evidence="2">The sequence shown here is derived from an EMBL/GenBank/DDBJ whole genome shotgun (WGS) entry which is preliminary data.</text>
</comment>
<dbReference type="AlphaFoldDB" id="A0A417Z957"/>
<gene>
    <name evidence="2" type="ORF">D1832_04140</name>
</gene>
<sequence>MSDKIHGWRFDLLTWHGWIKPVLGDWTPEHYYRQRAACPTGHDAPAAWCYCGIHFTTSLEELLSWLPPALEHRDRQEQRDLLLGAVSRWELETVMPRSRHNEVIPPRLVGEAVLDPPSTVRARRARLVGPVFIDAQPDKHEGWVDYFNRSYAPYGVDFHAVDKLSDALTESNKTNQTARAERVTSPRKDTT</sequence>
<dbReference type="RefSeq" id="WP_118912732.1">
    <property type="nucleotide sequence ID" value="NZ_CBCRVH010000007.1"/>
</dbReference>
<name>A0A417Z957_9MICO</name>